<dbReference type="Pfam" id="PF03413">
    <property type="entry name" value="PepSY"/>
    <property type="match status" value="1"/>
</dbReference>
<dbReference type="EMBL" id="LAZR01000666">
    <property type="protein sequence ID" value="KKN61219.1"/>
    <property type="molecule type" value="Genomic_DNA"/>
</dbReference>
<reference evidence="2" key="1">
    <citation type="journal article" date="2015" name="Nature">
        <title>Complex archaea that bridge the gap between prokaryotes and eukaryotes.</title>
        <authorList>
            <person name="Spang A."/>
            <person name="Saw J.H."/>
            <person name="Jorgensen S.L."/>
            <person name="Zaremba-Niedzwiedzka K."/>
            <person name="Martijn J."/>
            <person name="Lind A.E."/>
            <person name="van Eijk R."/>
            <person name="Schleper C."/>
            <person name="Guy L."/>
            <person name="Ettema T.J."/>
        </authorList>
    </citation>
    <scope>NUCLEOTIDE SEQUENCE</scope>
</reference>
<name>A0A0F9S2A5_9ZZZZ</name>
<protein>
    <recommendedName>
        <fullName evidence="1">PepSY domain-containing protein</fullName>
    </recommendedName>
</protein>
<organism evidence="2">
    <name type="scientific">marine sediment metagenome</name>
    <dbReference type="NCBI Taxonomy" id="412755"/>
    <lineage>
        <taxon>unclassified sequences</taxon>
        <taxon>metagenomes</taxon>
        <taxon>ecological metagenomes</taxon>
    </lineage>
</organism>
<proteinExistence type="predicted"/>
<dbReference type="AlphaFoldDB" id="A0A0F9S2A5"/>
<evidence type="ECO:0000313" key="2">
    <source>
        <dbReference type="EMBL" id="KKN61219.1"/>
    </source>
</evidence>
<evidence type="ECO:0000259" key="1">
    <source>
        <dbReference type="Pfam" id="PF03413"/>
    </source>
</evidence>
<feature type="domain" description="PepSY" evidence="1">
    <location>
        <begin position="37"/>
        <end position="94"/>
    </location>
</feature>
<comment type="caution">
    <text evidence="2">The sequence shown here is derived from an EMBL/GenBank/DDBJ whole genome shotgun (WGS) entry which is preliminary data.</text>
</comment>
<accession>A0A0F9S2A5</accession>
<sequence length="99" mass="10644">MKKLQTIIATTLIGTAFTFGSLAVNADDEMLVKQASVNIEQAIAIAVKAVPGTVVSAGFDKEHGQLIWEVEVLTADQKVMELDIDANDGKVIKKQVDMD</sequence>
<gene>
    <name evidence="2" type="ORF">LCGC14_0524090</name>
</gene>
<dbReference type="InterPro" id="IPR025711">
    <property type="entry name" value="PepSY"/>
</dbReference>
<dbReference type="Gene3D" id="3.10.450.40">
    <property type="match status" value="1"/>
</dbReference>